<evidence type="ECO:0000259" key="1">
    <source>
        <dbReference type="Pfam" id="PF07583"/>
    </source>
</evidence>
<protein>
    <recommendedName>
        <fullName evidence="6">Cytochrome c domain-containing protein</fullName>
    </recommendedName>
</protein>
<evidence type="ECO:0000313" key="4">
    <source>
        <dbReference type="EMBL" id="PQO25609.1"/>
    </source>
</evidence>
<evidence type="ECO:0000259" key="2">
    <source>
        <dbReference type="Pfam" id="PF07587"/>
    </source>
</evidence>
<feature type="domain" description="Cytochrome C Planctomycete-type" evidence="3">
    <location>
        <begin position="68"/>
        <end position="125"/>
    </location>
</feature>
<dbReference type="InterPro" id="IPR022655">
    <property type="entry name" value="DUF1553"/>
</dbReference>
<evidence type="ECO:0000259" key="3">
    <source>
        <dbReference type="Pfam" id="PF07635"/>
    </source>
</evidence>
<evidence type="ECO:0000313" key="5">
    <source>
        <dbReference type="Proteomes" id="UP000240009"/>
    </source>
</evidence>
<dbReference type="Pfam" id="PF07587">
    <property type="entry name" value="PSD1"/>
    <property type="match status" value="1"/>
</dbReference>
<dbReference type="InterPro" id="IPR011444">
    <property type="entry name" value="DUF1549"/>
</dbReference>
<dbReference type="GO" id="GO:0020037">
    <property type="term" value="F:heme binding"/>
    <property type="evidence" value="ECO:0007669"/>
    <property type="project" value="InterPro"/>
</dbReference>
<organism evidence="4 5">
    <name type="scientific">Blastopirellula marina</name>
    <dbReference type="NCBI Taxonomy" id="124"/>
    <lineage>
        <taxon>Bacteria</taxon>
        <taxon>Pseudomonadati</taxon>
        <taxon>Planctomycetota</taxon>
        <taxon>Planctomycetia</taxon>
        <taxon>Pirellulales</taxon>
        <taxon>Pirellulaceae</taxon>
        <taxon>Blastopirellula</taxon>
    </lineage>
</organism>
<dbReference type="InterPro" id="IPR036909">
    <property type="entry name" value="Cyt_c-like_dom_sf"/>
</dbReference>
<dbReference type="Proteomes" id="UP000240009">
    <property type="component" value="Unassembled WGS sequence"/>
</dbReference>
<feature type="domain" description="DUF1549" evidence="1">
    <location>
        <begin position="190"/>
        <end position="395"/>
    </location>
</feature>
<accession>A0A2S8F0D9</accession>
<dbReference type="PANTHER" id="PTHR35889">
    <property type="entry name" value="CYCLOINULO-OLIGOSACCHARIDE FRUCTANOTRANSFERASE-RELATED"/>
    <property type="match status" value="1"/>
</dbReference>
<dbReference type="AlphaFoldDB" id="A0A2S8F0D9"/>
<sequence>MAANAHNYSSPAFLPQLSQFMLHRTFRIPSLLLTLLACSSLAAQDDSASKEHLKFFEMKVRPLLAQHCLECHSAESQKGMLRLDSRSAMLKGGESEEATIVPGNPDESLLISAVRYESYEMPPKGQLPEKDIAVLTKWIELGAPWPGGDDSLIIRQDGDRITDEDRKWWAVQPVTDPAVPHDGDGWARNEVDRFIARKLNQAGLEPAREADRYELVRRAYFDLLGLPPTPEQIQAYVADNRPDAWERLIDQLLESPRYGERWAQHWLDVVRYAESDGYNEDAFRPDASVYRDYVIRSLNEDKPYNQFVREQLAGDEIAPDDPNVFIGTAYLRHGIYEWNQRNARMHWDLIINEMTRVTGEAFLGIGIGCAQCHDHKFDPILQKDYYGLQAFLSSVSWPMDRPLATPEQIAEHQQQQEKWEEATQEIRNEMDELVGAGPDANRRNIVKQFPPDIQEIYYKPESDKTTFDKQLSYLVWRQVDRAEKSYDPTKGLKKSPEKLKRYEELQAELKKFDSLKPKSLPTAFVATDIGTAPAPTYLLTRTTQEEVEPSFLTLLGDPTPEISPTATTTGRRTALANWIVREDNPLSTRVIVNRIWQRHFGNGIVPTPNDFGTLGEAPSHPELLDWLTRRFLDNGWQTKPMHRLIMNSAAYRQTARREIDTAQPKNPLDIDPTNRLLWRFPAQRLDAEQIRDAMLAVSGELKQRTGGSSVSGSTPDRSVYVIRKRNRPDEMLSGFDAPLCFESAPTRDSTTTPIQSLLLANGTWTLDRSKAFAKRLLAGKEQLEEEDIRQAWRLVFGREAEDQEITDSLTFIQEQTNSVTVPAVVPKYPNETGLRPVTQHFASVKDLGLGKKTLWLQPDSRFERLHVKQAEGFDDQFTVEGVVILDRLYPDASVNSLISRWNGNTKTNGWTVAVTSTKSAYQPNNFIVALTGRDFQDQATFEVVASGFKVPLNKPVYLAAVVSATTSEDDPTSGSVTFYMKDLSDPDSEVQTSKVTTSVVSGIQNPALKIIAGGREATGHLWDGQFARLTISHGLLPQEQLLIGEQSEKAVRILDWRFNDEDGEQPAPNTAWLRSNLENAKATADTKTLRAVTDFCHALFNSNEFLYLQ</sequence>
<dbReference type="Pfam" id="PF07583">
    <property type="entry name" value="PSCyt2"/>
    <property type="match status" value="1"/>
</dbReference>
<reference evidence="4 5" key="1">
    <citation type="submission" date="2018-02" db="EMBL/GenBank/DDBJ databases">
        <title>Comparative genomes isolates from brazilian mangrove.</title>
        <authorList>
            <person name="Araujo J.E."/>
            <person name="Taketani R.G."/>
            <person name="Silva M.C.P."/>
            <person name="Loureco M.V."/>
            <person name="Andreote F.D."/>
        </authorList>
    </citation>
    <scope>NUCLEOTIDE SEQUENCE [LARGE SCALE GENOMIC DNA]</scope>
    <source>
        <strain evidence="4 5">HEX-2 MGV</strain>
    </source>
</reference>
<proteinExistence type="predicted"/>
<dbReference type="Pfam" id="PF07635">
    <property type="entry name" value="PSCyt1"/>
    <property type="match status" value="1"/>
</dbReference>
<comment type="caution">
    <text evidence="4">The sequence shown here is derived from an EMBL/GenBank/DDBJ whole genome shotgun (WGS) entry which is preliminary data.</text>
</comment>
<dbReference type="EMBL" id="PUIA01000074">
    <property type="protein sequence ID" value="PQO25609.1"/>
    <property type="molecule type" value="Genomic_DNA"/>
</dbReference>
<gene>
    <name evidence="4" type="ORF">C5Y96_22570</name>
</gene>
<evidence type="ECO:0008006" key="6">
    <source>
        <dbReference type="Google" id="ProtNLM"/>
    </source>
</evidence>
<feature type="domain" description="DUF1553" evidence="2">
    <location>
        <begin position="571"/>
        <end position="811"/>
    </location>
</feature>
<dbReference type="InterPro" id="IPR011429">
    <property type="entry name" value="Cyt_c_Planctomycete-type"/>
</dbReference>
<dbReference type="PANTHER" id="PTHR35889:SF3">
    <property type="entry name" value="F-BOX DOMAIN-CONTAINING PROTEIN"/>
    <property type="match status" value="1"/>
</dbReference>
<name>A0A2S8F0D9_9BACT</name>
<dbReference type="GO" id="GO:0009055">
    <property type="term" value="F:electron transfer activity"/>
    <property type="evidence" value="ECO:0007669"/>
    <property type="project" value="InterPro"/>
</dbReference>
<dbReference type="SUPFAM" id="SSF46626">
    <property type="entry name" value="Cytochrome c"/>
    <property type="match status" value="1"/>
</dbReference>